<dbReference type="PRINTS" id="PR00368">
    <property type="entry name" value="FADPNR"/>
</dbReference>
<evidence type="ECO:0000256" key="5">
    <source>
        <dbReference type="SAM" id="MobiDB-lite"/>
    </source>
</evidence>
<comment type="similarity">
    <text evidence="1">Belongs to the FAD-dependent oxidoreductase family.</text>
</comment>
<dbReference type="PANTHER" id="PTHR43735">
    <property type="entry name" value="APOPTOSIS-INDUCING FACTOR 1"/>
    <property type="match status" value="1"/>
</dbReference>
<keyword evidence="4" id="KW-0560">Oxidoreductase</keyword>
<dbReference type="InterPro" id="IPR036188">
    <property type="entry name" value="FAD/NAD-bd_sf"/>
</dbReference>
<keyword evidence="8" id="KW-1185">Reference proteome</keyword>
<feature type="domain" description="FAD/NAD(P)-binding" evidence="6">
    <location>
        <begin position="3"/>
        <end position="316"/>
    </location>
</feature>
<evidence type="ECO:0000256" key="1">
    <source>
        <dbReference type="ARBA" id="ARBA00006442"/>
    </source>
</evidence>
<evidence type="ECO:0000259" key="6">
    <source>
        <dbReference type="Pfam" id="PF07992"/>
    </source>
</evidence>
<evidence type="ECO:0000256" key="4">
    <source>
        <dbReference type="ARBA" id="ARBA00023002"/>
    </source>
</evidence>
<evidence type="ECO:0000313" key="7">
    <source>
        <dbReference type="EMBL" id="KAL2825079.1"/>
    </source>
</evidence>
<feature type="compositionally biased region" description="Basic and acidic residues" evidence="5">
    <location>
        <begin position="113"/>
        <end position="124"/>
    </location>
</feature>
<evidence type="ECO:0000313" key="8">
    <source>
        <dbReference type="Proteomes" id="UP001610335"/>
    </source>
</evidence>
<evidence type="ECO:0000256" key="3">
    <source>
        <dbReference type="ARBA" id="ARBA00022827"/>
    </source>
</evidence>
<comment type="caution">
    <text evidence="7">The sequence shown here is derived from an EMBL/GenBank/DDBJ whole genome shotgun (WGS) entry which is preliminary data.</text>
</comment>
<dbReference type="PANTHER" id="PTHR43735:SF3">
    <property type="entry name" value="FERROPTOSIS SUPPRESSOR PROTEIN 1"/>
    <property type="match status" value="1"/>
</dbReference>
<sequence length="397" mass="42228">MTHIVIVGGSHAAISTAHQILKQASKTQSLSRVKITMVSRDTHFYWNIASPRAVASAAVVPDTDIFAPIKDGFKKYSDKEFEFVLGEVVGVDVSGKVLGVAGGAGGSNTNGTETERVNGNRTKKSSEREISYDTLILCTGSDTKVATPFKSRGSTEATKEALHALQASIKAAKTILVVGGGSTGVETAGELAFEYKDKKKIILATSTAHVLPGCPLSVSTNAESLLRSLNVGLRLKTTVKTENPLPGGGYQITFSNGEILPVDMYIPTFGIVPNTSFLPAKFLDSQGFVEVDEYLAVRGAKDVYAVGDVSNAEPSQALFVNFQSKYLAKSMGLVISGRRDAVRPYKRSGTAMIGVQIGRKAGTGHYGSVKLPGFLITRLRKTLFVESLPKTVDGSVF</sequence>
<gene>
    <name evidence="7" type="ORF">BDW59DRAFT_162026</name>
</gene>
<keyword evidence="3" id="KW-0274">FAD</keyword>
<keyword evidence="2" id="KW-0285">Flavoprotein</keyword>
<dbReference type="SUPFAM" id="SSF51905">
    <property type="entry name" value="FAD/NAD(P)-binding domain"/>
    <property type="match status" value="1"/>
</dbReference>
<dbReference type="InterPro" id="IPR023753">
    <property type="entry name" value="FAD/NAD-binding_dom"/>
</dbReference>
<name>A0ABR4IBJ1_9EURO</name>
<dbReference type="Gene3D" id="3.50.50.100">
    <property type="match status" value="1"/>
</dbReference>
<dbReference type="Pfam" id="PF07992">
    <property type="entry name" value="Pyr_redox_2"/>
    <property type="match status" value="1"/>
</dbReference>
<dbReference type="EMBL" id="JBFXLS010000039">
    <property type="protein sequence ID" value="KAL2825079.1"/>
    <property type="molecule type" value="Genomic_DNA"/>
</dbReference>
<protein>
    <submittedName>
        <fullName evidence="7">Apoptosis-inducing factor</fullName>
    </submittedName>
</protein>
<reference evidence="7 8" key="1">
    <citation type="submission" date="2024-07" db="EMBL/GenBank/DDBJ databases">
        <title>Section-level genome sequencing and comparative genomics of Aspergillus sections Usti and Cavernicolus.</title>
        <authorList>
            <consortium name="Lawrence Berkeley National Laboratory"/>
            <person name="Nybo J.L."/>
            <person name="Vesth T.C."/>
            <person name="Theobald S."/>
            <person name="Frisvad J.C."/>
            <person name="Larsen T.O."/>
            <person name="Kjaerboelling I."/>
            <person name="Rothschild-Mancinelli K."/>
            <person name="Lyhne E.K."/>
            <person name="Kogle M.E."/>
            <person name="Barry K."/>
            <person name="Clum A."/>
            <person name="Na H."/>
            <person name="Ledsgaard L."/>
            <person name="Lin J."/>
            <person name="Lipzen A."/>
            <person name="Kuo A."/>
            <person name="Riley R."/>
            <person name="Mondo S."/>
            <person name="LaButti K."/>
            <person name="Haridas S."/>
            <person name="Pangalinan J."/>
            <person name="Salamov A.A."/>
            <person name="Simmons B.A."/>
            <person name="Magnuson J.K."/>
            <person name="Chen J."/>
            <person name="Drula E."/>
            <person name="Henrissat B."/>
            <person name="Wiebenga A."/>
            <person name="Lubbers R.J."/>
            <person name="Gomes A.C."/>
            <person name="Makela M.R."/>
            <person name="Stajich J."/>
            <person name="Grigoriev I.V."/>
            <person name="Mortensen U.H."/>
            <person name="De vries R.P."/>
            <person name="Baker S.E."/>
            <person name="Andersen M.R."/>
        </authorList>
    </citation>
    <scope>NUCLEOTIDE SEQUENCE [LARGE SCALE GENOMIC DNA]</scope>
    <source>
        <strain evidence="7 8">CBS 600.67</strain>
    </source>
</reference>
<organism evidence="7 8">
    <name type="scientific">Aspergillus cavernicola</name>
    <dbReference type="NCBI Taxonomy" id="176166"/>
    <lineage>
        <taxon>Eukaryota</taxon>
        <taxon>Fungi</taxon>
        <taxon>Dikarya</taxon>
        <taxon>Ascomycota</taxon>
        <taxon>Pezizomycotina</taxon>
        <taxon>Eurotiomycetes</taxon>
        <taxon>Eurotiomycetidae</taxon>
        <taxon>Eurotiales</taxon>
        <taxon>Aspergillaceae</taxon>
        <taxon>Aspergillus</taxon>
        <taxon>Aspergillus subgen. Nidulantes</taxon>
    </lineage>
</organism>
<proteinExistence type="inferred from homology"/>
<feature type="region of interest" description="Disordered" evidence="5">
    <location>
        <begin position="104"/>
        <end position="124"/>
    </location>
</feature>
<evidence type="ECO:0000256" key="2">
    <source>
        <dbReference type="ARBA" id="ARBA00022630"/>
    </source>
</evidence>
<dbReference type="PRINTS" id="PR00411">
    <property type="entry name" value="PNDRDTASEI"/>
</dbReference>
<dbReference type="Proteomes" id="UP001610335">
    <property type="component" value="Unassembled WGS sequence"/>
</dbReference>
<accession>A0ABR4IBJ1</accession>